<accession>A0A1A9B541</accession>
<dbReference type="EMBL" id="FLRH01000003">
    <property type="protein sequence ID" value="SBT64218.1"/>
    <property type="molecule type" value="Genomic_DNA"/>
</dbReference>
<organism evidence="1 2">
    <name type="scientific">Micromonospora sediminicola</name>
    <dbReference type="NCBI Taxonomy" id="946078"/>
    <lineage>
        <taxon>Bacteria</taxon>
        <taxon>Bacillati</taxon>
        <taxon>Actinomycetota</taxon>
        <taxon>Actinomycetes</taxon>
        <taxon>Micromonosporales</taxon>
        <taxon>Micromonosporaceae</taxon>
        <taxon>Micromonospora</taxon>
    </lineage>
</organism>
<keyword evidence="2" id="KW-1185">Reference proteome</keyword>
<dbReference type="STRING" id="946078.GA0070622_1188"/>
<protein>
    <submittedName>
        <fullName evidence="1">Uncharacterized protein</fullName>
    </submittedName>
</protein>
<proteinExistence type="predicted"/>
<reference evidence="2" key="1">
    <citation type="submission" date="2016-06" db="EMBL/GenBank/DDBJ databases">
        <authorList>
            <person name="Varghese N."/>
            <person name="Submissions Spin"/>
        </authorList>
    </citation>
    <scope>NUCLEOTIDE SEQUENCE [LARGE SCALE GENOMIC DNA]</scope>
    <source>
        <strain evidence="2">DSM 45794</strain>
    </source>
</reference>
<evidence type="ECO:0000313" key="1">
    <source>
        <dbReference type="EMBL" id="SBT64218.1"/>
    </source>
</evidence>
<gene>
    <name evidence="1" type="ORF">GA0070622_1188</name>
</gene>
<name>A0A1A9B541_9ACTN</name>
<evidence type="ECO:0000313" key="2">
    <source>
        <dbReference type="Proteomes" id="UP000199558"/>
    </source>
</evidence>
<dbReference type="Proteomes" id="UP000199558">
    <property type="component" value="Unassembled WGS sequence"/>
</dbReference>
<sequence>MSNDSHRVPLSKVVAFLRDIGLDPVDPADLRSVTFGAGGVEVVRYRRNEQGQIYAVAPNTVATETVTLALDADA</sequence>
<dbReference type="AlphaFoldDB" id="A0A1A9B541"/>
<dbReference type="RefSeq" id="WP_141684528.1">
    <property type="nucleotide sequence ID" value="NZ_FLRH01000003.1"/>
</dbReference>